<dbReference type="Pfam" id="PF13456">
    <property type="entry name" value="RVT_3"/>
    <property type="match status" value="1"/>
</dbReference>
<dbReference type="OrthoDB" id="1730907at2759"/>
<dbReference type="SUPFAM" id="SSF53098">
    <property type="entry name" value="Ribonuclease H-like"/>
    <property type="match status" value="2"/>
</dbReference>
<dbReference type="GO" id="GO:0004523">
    <property type="term" value="F:RNA-DNA hybrid ribonuclease activity"/>
    <property type="evidence" value="ECO:0007669"/>
    <property type="project" value="InterPro"/>
</dbReference>
<dbReference type="InterPro" id="IPR036397">
    <property type="entry name" value="RNaseH_sf"/>
</dbReference>
<dbReference type="EMBL" id="BJWL01000012">
    <property type="protein sequence ID" value="GFY97519.1"/>
    <property type="molecule type" value="Genomic_DNA"/>
</dbReference>
<dbReference type="InterPro" id="IPR012337">
    <property type="entry name" value="RNaseH-like_sf"/>
</dbReference>
<evidence type="ECO:0000259" key="7">
    <source>
        <dbReference type="PROSITE" id="PS50994"/>
    </source>
</evidence>
<keyword evidence="9" id="KW-1185">Reference proteome</keyword>
<dbReference type="GO" id="GO:0003676">
    <property type="term" value="F:nucleic acid binding"/>
    <property type="evidence" value="ECO:0007669"/>
    <property type="project" value="InterPro"/>
</dbReference>
<evidence type="ECO:0000256" key="3">
    <source>
        <dbReference type="ARBA" id="ARBA00022722"/>
    </source>
</evidence>
<dbReference type="Pfam" id="PF17917">
    <property type="entry name" value="RT_RNaseH"/>
    <property type="match status" value="1"/>
</dbReference>
<reference evidence="8 9" key="1">
    <citation type="submission" date="2019-07" db="EMBL/GenBank/DDBJ databases">
        <title>De Novo Assembly of kiwifruit Actinidia rufa.</title>
        <authorList>
            <person name="Sugita-Konishi S."/>
            <person name="Sato K."/>
            <person name="Mori E."/>
            <person name="Abe Y."/>
            <person name="Kisaki G."/>
            <person name="Hamano K."/>
            <person name="Suezawa K."/>
            <person name="Otani M."/>
            <person name="Fukuda T."/>
            <person name="Manabe T."/>
            <person name="Gomi K."/>
            <person name="Tabuchi M."/>
            <person name="Akimitsu K."/>
            <person name="Kataoka I."/>
        </authorList>
    </citation>
    <scope>NUCLEOTIDE SEQUENCE [LARGE SCALE GENOMIC DNA]</scope>
    <source>
        <strain evidence="9">cv. Fuchu</strain>
    </source>
</reference>
<gene>
    <name evidence="8" type="ORF">Acr_12g0000600</name>
</gene>
<keyword evidence="6" id="KW-0695">RNA-directed DNA polymerase</keyword>
<dbReference type="InterPro" id="IPR001584">
    <property type="entry name" value="Integrase_cat-core"/>
</dbReference>
<dbReference type="Proteomes" id="UP000585474">
    <property type="component" value="Unassembled WGS sequence"/>
</dbReference>
<dbReference type="PROSITE" id="PS50994">
    <property type="entry name" value="INTEGRASE"/>
    <property type="match status" value="1"/>
</dbReference>
<evidence type="ECO:0000256" key="2">
    <source>
        <dbReference type="ARBA" id="ARBA00022695"/>
    </source>
</evidence>
<dbReference type="InterPro" id="IPR002156">
    <property type="entry name" value="RNaseH_domain"/>
</dbReference>
<evidence type="ECO:0000256" key="1">
    <source>
        <dbReference type="ARBA" id="ARBA00022679"/>
    </source>
</evidence>
<dbReference type="PANTHER" id="PTHR48475:SF2">
    <property type="entry name" value="RIBONUCLEASE H"/>
    <property type="match status" value="1"/>
</dbReference>
<name>A0A7J0FH82_9ERIC</name>
<proteinExistence type="predicted"/>
<dbReference type="CDD" id="cd09279">
    <property type="entry name" value="RNase_HI_like"/>
    <property type="match status" value="1"/>
</dbReference>
<protein>
    <recommendedName>
        <fullName evidence="7">Integrase catalytic domain-containing protein</fullName>
    </recommendedName>
</protein>
<evidence type="ECO:0000313" key="9">
    <source>
        <dbReference type="Proteomes" id="UP000585474"/>
    </source>
</evidence>
<evidence type="ECO:0000256" key="5">
    <source>
        <dbReference type="ARBA" id="ARBA00022801"/>
    </source>
</evidence>
<dbReference type="InterPro" id="IPR043502">
    <property type="entry name" value="DNA/RNA_pol_sf"/>
</dbReference>
<keyword evidence="2" id="KW-0548">Nucleotidyltransferase</keyword>
<organism evidence="8 9">
    <name type="scientific">Actinidia rufa</name>
    <dbReference type="NCBI Taxonomy" id="165716"/>
    <lineage>
        <taxon>Eukaryota</taxon>
        <taxon>Viridiplantae</taxon>
        <taxon>Streptophyta</taxon>
        <taxon>Embryophyta</taxon>
        <taxon>Tracheophyta</taxon>
        <taxon>Spermatophyta</taxon>
        <taxon>Magnoliopsida</taxon>
        <taxon>eudicotyledons</taxon>
        <taxon>Gunneridae</taxon>
        <taxon>Pentapetalae</taxon>
        <taxon>asterids</taxon>
        <taxon>Ericales</taxon>
        <taxon>Actinidiaceae</taxon>
        <taxon>Actinidia</taxon>
    </lineage>
</organism>
<dbReference type="GO" id="GO:0015074">
    <property type="term" value="P:DNA integration"/>
    <property type="evidence" value="ECO:0007669"/>
    <property type="project" value="InterPro"/>
</dbReference>
<dbReference type="SUPFAM" id="SSF56672">
    <property type="entry name" value="DNA/RNA polymerases"/>
    <property type="match status" value="1"/>
</dbReference>
<evidence type="ECO:0000313" key="8">
    <source>
        <dbReference type="EMBL" id="GFY97519.1"/>
    </source>
</evidence>
<dbReference type="PANTHER" id="PTHR48475">
    <property type="entry name" value="RIBONUCLEASE H"/>
    <property type="match status" value="1"/>
</dbReference>
<feature type="domain" description="Integrase catalytic" evidence="7">
    <location>
        <begin position="223"/>
        <end position="313"/>
    </location>
</feature>
<sequence length="313" mass="36443">MYYVSKVLFEAETRYLKIKKLAYALLIAARKLRHYFQAHPIVVLTNQPLKQILQRLDTSRRLLKWSIELSEFHIDYRPRMAIKDQALAYFMDEFTYDVALEPEGNLPEVLQTPSGEYMEYAICIGFKASNNGVEYETLLTGLKVVAKFGIDSLDEFSDSQLVLNQVQGYYLAKDARMVAYLDEVMTISEKIKDFRICQIPREETRRLMLWPTSLQPSISSRTRVIISNNVRQFNNDGFKQLYSDLAISHHFSSPGHPQANSQVEVTNRIILRNLKTRLENFKGMPSFRTSNFNEANNETELELNFDLLDEKRE</sequence>
<keyword evidence="4" id="KW-0255">Endonuclease</keyword>
<evidence type="ECO:0000256" key="6">
    <source>
        <dbReference type="ARBA" id="ARBA00022918"/>
    </source>
</evidence>
<dbReference type="InterPro" id="IPR041373">
    <property type="entry name" value="RT_RNaseH"/>
</dbReference>
<evidence type="ECO:0000256" key="4">
    <source>
        <dbReference type="ARBA" id="ARBA00022759"/>
    </source>
</evidence>
<comment type="caution">
    <text evidence="8">The sequence shown here is derived from an EMBL/GenBank/DDBJ whole genome shotgun (WGS) entry which is preliminary data.</text>
</comment>
<dbReference type="AlphaFoldDB" id="A0A7J0FH82"/>
<keyword evidence="1" id="KW-0808">Transferase</keyword>
<keyword evidence="3" id="KW-0540">Nuclease</keyword>
<dbReference type="Gene3D" id="3.30.420.10">
    <property type="entry name" value="Ribonuclease H-like superfamily/Ribonuclease H"/>
    <property type="match status" value="2"/>
</dbReference>
<dbReference type="GO" id="GO:0003964">
    <property type="term" value="F:RNA-directed DNA polymerase activity"/>
    <property type="evidence" value="ECO:0007669"/>
    <property type="project" value="UniProtKB-KW"/>
</dbReference>
<keyword evidence="5" id="KW-0378">Hydrolase</keyword>
<accession>A0A7J0FH82</accession>